<dbReference type="Proteomes" id="UP000471166">
    <property type="component" value="Unassembled WGS sequence"/>
</dbReference>
<comment type="caution">
    <text evidence="1">The sequence shown here is derived from an EMBL/GenBank/DDBJ whole genome shotgun (WGS) entry which is preliminary data.</text>
</comment>
<proteinExistence type="predicted"/>
<dbReference type="EMBL" id="JAAGVB010000020">
    <property type="protein sequence ID" value="NEW33800.1"/>
    <property type="molecule type" value="Genomic_DNA"/>
</dbReference>
<accession>A0A6P1CMK5</accession>
<evidence type="ECO:0000313" key="1">
    <source>
        <dbReference type="EMBL" id="NEW33800.1"/>
    </source>
</evidence>
<organism evidence="1 2">
    <name type="scientific">Nocardia cyriacigeorgica</name>
    <dbReference type="NCBI Taxonomy" id="135487"/>
    <lineage>
        <taxon>Bacteria</taxon>
        <taxon>Bacillati</taxon>
        <taxon>Actinomycetota</taxon>
        <taxon>Actinomycetes</taxon>
        <taxon>Mycobacteriales</taxon>
        <taxon>Nocardiaceae</taxon>
        <taxon>Nocardia</taxon>
    </lineage>
</organism>
<sequence length="60" mass="6334">MKEVLESVLAAEFVATVRPGRAGEPSVWVEWHPTGGHATLTPAQAAAAFRHVAQVIEAQG</sequence>
<protein>
    <submittedName>
        <fullName evidence="1">Uncharacterized protein</fullName>
    </submittedName>
</protein>
<dbReference type="RefSeq" id="WP_163845150.1">
    <property type="nucleotide sequence ID" value="NZ_JAAGVB010000020.1"/>
</dbReference>
<name>A0A6P1CMK5_9NOCA</name>
<evidence type="ECO:0000313" key="2">
    <source>
        <dbReference type="Proteomes" id="UP000471166"/>
    </source>
</evidence>
<gene>
    <name evidence="1" type="ORF">GV791_14675</name>
</gene>
<dbReference type="AlphaFoldDB" id="A0A6P1CMK5"/>
<reference evidence="1 2" key="1">
    <citation type="submission" date="2020-01" db="EMBL/GenBank/DDBJ databases">
        <title>Genetics and antimicrobial susceptibilities of Nocardia species isolated from the soil; a comparison with species isolated from humans.</title>
        <authorList>
            <person name="Carrasco G."/>
            <person name="Monzon S."/>
            <person name="Sansegundo M."/>
            <person name="Garcia E."/>
            <person name="Garrido N."/>
            <person name="Medina M.J."/>
            <person name="Villalon P."/>
            <person name="Ramirez-Arocha A.C."/>
            <person name="Jimenez P."/>
            <person name="Cuesta I."/>
            <person name="Valdezate S."/>
        </authorList>
    </citation>
    <scope>NUCLEOTIDE SEQUENCE [LARGE SCALE GENOMIC DNA]</scope>
    <source>
        <strain evidence="1 2">CNM20110626</strain>
    </source>
</reference>